<dbReference type="Pfam" id="PF00392">
    <property type="entry name" value="GntR"/>
    <property type="match status" value="1"/>
</dbReference>
<organism evidence="5">
    <name type="scientific">Sporolactobacillus sp. Y61</name>
    <dbReference type="NCBI Taxonomy" id="3160863"/>
    <lineage>
        <taxon>Bacteria</taxon>
        <taxon>Bacillati</taxon>
        <taxon>Bacillota</taxon>
        <taxon>Bacilli</taxon>
        <taxon>Bacillales</taxon>
        <taxon>Sporolactobacillaceae</taxon>
        <taxon>Sporolactobacillus</taxon>
    </lineage>
</organism>
<dbReference type="CDD" id="cd07377">
    <property type="entry name" value="WHTH_GntR"/>
    <property type="match status" value="1"/>
</dbReference>
<reference evidence="5" key="1">
    <citation type="submission" date="2024-06" db="EMBL/GenBank/DDBJ databases">
        <authorList>
            <person name="Fan A."/>
            <person name="Zhang F.Y."/>
            <person name="Zhang L."/>
        </authorList>
    </citation>
    <scope>NUCLEOTIDE SEQUENCE</scope>
    <source>
        <strain evidence="5">Y61</strain>
    </source>
</reference>
<evidence type="ECO:0000313" key="5">
    <source>
        <dbReference type="EMBL" id="XCJ16376.1"/>
    </source>
</evidence>
<keyword evidence="3" id="KW-0804">Transcription</keyword>
<dbReference type="GO" id="GO:0003700">
    <property type="term" value="F:DNA-binding transcription factor activity"/>
    <property type="evidence" value="ECO:0007669"/>
    <property type="project" value="InterPro"/>
</dbReference>
<dbReference type="PROSITE" id="PS50949">
    <property type="entry name" value="HTH_GNTR"/>
    <property type="match status" value="1"/>
</dbReference>
<dbReference type="InterPro" id="IPR000524">
    <property type="entry name" value="Tscrpt_reg_HTH_GntR"/>
</dbReference>
<evidence type="ECO:0000256" key="3">
    <source>
        <dbReference type="ARBA" id="ARBA00023163"/>
    </source>
</evidence>
<feature type="domain" description="HTH gntR-type" evidence="4">
    <location>
        <begin position="11"/>
        <end position="79"/>
    </location>
</feature>
<gene>
    <name evidence="5" type="ORF">ABNN70_11940</name>
</gene>
<sequence length="122" mass="14329">MDIILSHTTDQPIYRQIKEQITAQILNGQMLDHQPLPSIRILAKTLKVSVITTKRAYEELEKEGYIFTIPGKGSFISRQDKDQLRKKKLSEVRARLSEIVRDCESFNIDKEQLVRMIREMKR</sequence>
<evidence type="ECO:0000259" key="4">
    <source>
        <dbReference type="PROSITE" id="PS50949"/>
    </source>
</evidence>
<keyword evidence="1" id="KW-0805">Transcription regulation</keyword>
<proteinExistence type="predicted"/>
<protein>
    <submittedName>
        <fullName evidence="5">GntR family transcriptional regulator</fullName>
    </submittedName>
</protein>
<evidence type="ECO:0000256" key="1">
    <source>
        <dbReference type="ARBA" id="ARBA00023015"/>
    </source>
</evidence>
<keyword evidence="2" id="KW-0238">DNA-binding</keyword>
<dbReference type="EMBL" id="CP159510">
    <property type="protein sequence ID" value="XCJ16376.1"/>
    <property type="molecule type" value="Genomic_DNA"/>
</dbReference>
<dbReference type="PANTHER" id="PTHR38445:SF7">
    <property type="entry name" value="GNTR-FAMILY TRANSCRIPTIONAL REGULATOR"/>
    <property type="match status" value="1"/>
</dbReference>
<accession>A0AAU8IDS2</accession>
<dbReference type="RefSeq" id="WP_353947915.1">
    <property type="nucleotide sequence ID" value="NZ_CP159510.1"/>
</dbReference>
<dbReference type="InterPro" id="IPR036388">
    <property type="entry name" value="WH-like_DNA-bd_sf"/>
</dbReference>
<dbReference type="SMART" id="SM00345">
    <property type="entry name" value="HTH_GNTR"/>
    <property type="match status" value="1"/>
</dbReference>
<dbReference type="SUPFAM" id="SSF46785">
    <property type="entry name" value="Winged helix' DNA-binding domain"/>
    <property type="match status" value="1"/>
</dbReference>
<dbReference type="Gene3D" id="1.10.10.10">
    <property type="entry name" value="Winged helix-like DNA-binding domain superfamily/Winged helix DNA-binding domain"/>
    <property type="match status" value="1"/>
</dbReference>
<evidence type="ECO:0000256" key="2">
    <source>
        <dbReference type="ARBA" id="ARBA00023125"/>
    </source>
</evidence>
<dbReference type="PANTHER" id="PTHR38445">
    <property type="entry name" value="HTH-TYPE TRANSCRIPTIONAL REPRESSOR YTRA"/>
    <property type="match status" value="1"/>
</dbReference>
<dbReference type="InterPro" id="IPR036390">
    <property type="entry name" value="WH_DNA-bd_sf"/>
</dbReference>
<dbReference type="GO" id="GO:0003677">
    <property type="term" value="F:DNA binding"/>
    <property type="evidence" value="ECO:0007669"/>
    <property type="project" value="UniProtKB-KW"/>
</dbReference>
<dbReference type="AlphaFoldDB" id="A0AAU8IDS2"/>
<name>A0AAU8IDS2_9BACL</name>